<accession>A0A084ESD5</accession>
<dbReference type="Proteomes" id="UP000028534">
    <property type="component" value="Unassembled WGS sequence"/>
</dbReference>
<dbReference type="InterPro" id="IPR011006">
    <property type="entry name" value="CheY-like_superfamily"/>
</dbReference>
<gene>
    <name evidence="5" type="ORF">A6768_15735</name>
    <name evidence="6" type="ORF">BV87_21795</name>
    <name evidence="8" type="ORF">CP98_00918</name>
    <name evidence="7" type="ORF">EBF16_15510</name>
    <name evidence="10" type="ORF">H3V42_22535</name>
    <name evidence="9" type="ORF">HH800_02675</name>
</gene>
<reference evidence="5 13" key="3">
    <citation type="submission" date="2017-10" db="EMBL/GenBank/DDBJ databases">
        <title>Sphingobium yanoikuyae S72.</title>
        <authorList>
            <person name="Sanchez E."/>
            <person name="Bustos P."/>
            <person name="Mendoza P."/>
            <person name="Guo X."/>
            <person name="Mendoza A."/>
        </authorList>
    </citation>
    <scope>NUCLEOTIDE SEQUENCE [LARGE SCALE GENOMIC DNA]</scope>
    <source>
        <strain evidence="5 13">S72</strain>
    </source>
</reference>
<dbReference type="Proteomes" id="UP000515377">
    <property type="component" value="Chromosome"/>
</dbReference>
<reference evidence="6 12" key="2">
    <citation type="submission" date="2017-04" db="EMBL/GenBank/DDBJ databases">
        <title>Characterization, genome and methylation analysis of a phthalic acid esters degrading strain Sphingobium yanoikuyae SHJ.</title>
        <authorList>
            <person name="Feng L."/>
        </authorList>
    </citation>
    <scope>NUCLEOTIDE SEQUENCE [LARGE SCALE GENOMIC DNA]</scope>
    <source>
        <strain evidence="6 12">SHJ</strain>
    </source>
</reference>
<evidence type="ECO:0000256" key="1">
    <source>
        <dbReference type="ARBA" id="ARBA00022553"/>
    </source>
</evidence>
<dbReference type="Proteomes" id="UP000219422">
    <property type="component" value="Chromosome"/>
</dbReference>
<keyword evidence="1 2" id="KW-0597">Phosphoprotein</keyword>
<dbReference type="Proteomes" id="UP000037029">
    <property type="component" value="Chromosome"/>
</dbReference>
<evidence type="ECO:0000313" key="6">
    <source>
        <dbReference type="EMBL" id="ATP21665.1"/>
    </source>
</evidence>
<proteinExistence type="predicted"/>
<dbReference type="EMBL" id="CP053021">
    <property type="protein sequence ID" value="QJR01197.1"/>
    <property type="molecule type" value="Genomic_DNA"/>
</dbReference>
<reference evidence="8 11" key="1">
    <citation type="submission" date="2014-03" db="EMBL/GenBank/DDBJ databases">
        <title>Genome sequence of Sphingobium yanoikuyae B1.</title>
        <authorList>
            <person name="Gan H.M."/>
            <person name="Gan H.Y."/>
            <person name="Savka M.A."/>
        </authorList>
    </citation>
    <scope>NUCLEOTIDE SEQUENCE [LARGE SCALE GENOMIC DNA]</scope>
    <source>
        <strain evidence="8 11">B1</strain>
    </source>
</reference>
<dbReference type="PATRIC" id="fig|13690.10.peg.949"/>
<feature type="domain" description="Response regulatory" evidence="4">
    <location>
        <begin position="28"/>
        <end position="144"/>
    </location>
</feature>
<dbReference type="EMBL" id="CP023741">
    <property type="protein sequence ID" value="ATI81300.1"/>
    <property type="molecule type" value="Genomic_DNA"/>
</dbReference>
<evidence type="ECO:0000313" key="10">
    <source>
        <dbReference type="EMBL" id="QNG44609.1"/>
    </source>
</evidence>
<evidence type="ECO:0000259" key="4">
    <source>
        <dbReference type="PROSITE" id="PS50110"/>
    </source>
</evidence>
<evidence type="ECO:0000313" key="13">
    <source>
        <dbReference type="Proteomes" id="UP000219422"/>
    </source>
</evidence>
<keyword evidence="3" id="KW-0175">Coiled coil</keyword>
<reference evidence="9 15" key="5">
    <citation type="submission" date="2020-04" db="EMBL/GenBank/DDBJ databases">
        <title>The Whole Genome Analysis of High salt-tolerant Sphingobium yanoikuyae YC-XJ2 with Aryl organophosphorus flame retardants (aryl-OPFRs)-degrading capacity and characteristics of Related phosphotriesterase.</title>
        <authorList>
            <person name="Li X."/>
        </authorList>
    </citation>
    <scope>NUCLEOTIDE SEQUENCE [LARGE SCALE GENOMIC DNA]</scope>
    <source>
        <strain evidence="9 15">YC-XJ2</strain>
    </source>
</reference>
<reference evidence="10 16" key="6">
    <citation type="submission" date="2020-07" db="EMBL/GenBank/DDBJ databases">
        <title>Whole genome sequence of Sphingobium yanoikuyae A3.</title>
        <authorList>
            <person name="Han S.-S."/>
        </authorList>
    </citation>
    <scope>NUCLEOTIDE SEQUENCE [LARGE SCALE GENOMIC DNA]</scope>
    <source>
        <strain evidence="10 16">A3</strain>
    </source>
</reference>
<evidence type="ECO:0000313" key="15">
    <source>
        <dbReference type="Proteomes" id="UP000502611"/>
    </source>
</evidence>
<dbReference type="PANTHER" id="PTHR44591">
    <property type="entry name" value="STRESS RESPONSE REGULATOR PROTEIN 1"/>
    <property type="match status" value="1"/>
</dbReference>
<dbReference type="PANTHER" id="PTHR44591:SF3">
    <property type="entry name" value="RESPONSE REGULATORY DOMAIN-CONTAINING PROTEIN"/>
    <property type="match status" value="1"/>
</dbReference>
<dbReference type="InterPro" id="IPR001789">
    <property type="entry name" value="Sig_transdc_resp-reg_receiver"/>
</dbReference>
<dbReference type="STRING" id="13690.AX777_02680"/>
<dbReference type="SUPFAM" id="SSF52172">
    <property type="entry name" value="CheY-like"/>
    <property type="match status" value="1"/>
</dbReference>
<dbReference type="Proteomes" id="UP000280708">
    <property type="component" value="Chromosome"/>
</dbReference>
<evidence type="ECO:0000313" key="8">
    <source>
        <dbReference type="EMBL" id="KEZ20877.1"/>
    </source>
</evidence>
<name>A0A084ESD5_SPHYA</name>
<evidence type="ECO:0000313" key="9">
    <source>
        <dbReference type="EMBL" id="QJR01197.1"/>
    </source>
</evidence>
<evidence type="ECO:0000313" key="14">
    <source>
        <dbReference type="Proteomes" id="UP000280708"/>
    </source>
</evidence>
<dbReference type="KEGG" id="sya:A6768_15735"/>
<dbReference type="SMART" id="SM00448">
    <property type="entry name" value="REC"/>
    <property type="match status" value="1"/>
</dbReference>
<evidence type="ECO:0000313" key="16">
    <source>
        <dbReference type="Proteomes" id="UP000515377"/>
    </source>
</evidence>
<dbReference type="Gene3D" id="3.40.50.2300">
    <property type="match status" value="1"/>
</dbReference>
<evidence type="ECO:0000313" key="7">
    <source>
        <dbReference type="EMBL" id="AYO78166.1"/>
    </source>
</evidence>
<feature type="coiled-coil region" evidence="3">
    <location>
        <begin position="178"/>
        <end position="205"/>
    </location>
</feature>
<dbReference type="EMBL" id="CP033230">
    <property type="protein sequence ID" value="AYO78166.1"/>
    <property type="molecule type" value="Genomic_DNA"/>
</dbReference>
<reference evidence="7 14" key="4">
    <citation type="submission" date="2018-10" db="EMBL/GenBank/DDBJ databases">
        <title>Characterization and genome analysis of a novel bacterium Sphingobium yanoikuyae SJTF8 capable of degrading PAHs.</title>
        <authorList>
            <person name="Yin C."/>
            <person name="Xiong W."/>
            <person name="Liang R."/>
        </authorList>
    </citation>
    <scope>NUCLEOTIDE SEQUENCE [LARGE SCALE GENOMIC DNA]</scope>
    <source>
        <strain evidence="7 14">SJTF8</strain>
    </source>
</reference>
<dbReference type="Proteomes" id="UP000502611">
    <property type="component" value="Chromosome"/>
</dbReference>
<evidence type="ECO:0000256" key="2">
    <source>
        <dbReference type="PROSITE-ProRule" id="PRU00169"/>
    </source>
</evidence>
<evidence type="ECO:0000313" key="12">
    <source>
        <dbReference type="Proteomes" id="UP000037029"/>
    </source>
</evidence>
<dbReference type="PROSITE" id="PS50110">
    <property type="entry name" value="RESPONSE_REGULATORY"/>
    <property type="match status" value="1"/>
</dbReference>
<dbReference type="EMBL" id="JGVR01000003">
    <property type="protein sequence ID" value="KEZ20877.1"/>
    <property type="molecule type" value="Genomic_DNA"/>
</dbReference>
<dbReference type="InterPro" id="IPR050595">
    <property type="entry name" value="Bact_response_regulator"/>
</dbReference>
<dbReference type="Pfam" id="PF00072">
    <property type="entry name" value="Response_reg"/>
    <property type="match status" value="1"/>
</dbReference>
<protein>
    <submittedName>
        <fullName evidence="6">LuxR family transcriptional regulator</fullName>
    </submittedName>
    <submittedName>
        <fullName evidence="5 8">Response regulator</fullName>
    </submittedName>
</protein>
<dbReference type="GO" id="GO:0000160">
    <property type="term" value="P:phosphorelay signal transduction system"/>
    <property type="evidence" value="ECO:0007669"/>
    <property type="project" value="InterPro"/>
</dbReference>
<dbReference type="CDD" id="cd17546">
    <property type="entry name" value="REC_hyHK_CKI1_RcsC-like"/>
    <property type="match status" value="1"/>
</dbReference>
<sequence length="207" mass="23128">MPFFKRKPLHQIVAQQPESGATASRRLRVLLIDENATARAVIARRLSRLNYDVVLAENGFIALNLLVTRPVDLILIDMDLLMLPAVATMKRIRATALAPHACIVMLTGRIDSQSAVEVLEAGADDHIVKPFDFDLLDARLRHLCARAERLGMLSRHNAELDARIARRAVELGETRDALQEMQLDRARLVSSIQALQDEVARLSARQN</sequence>
<dbReference type="RefSeq" id="WP_037507792.1">
    <property type="nucleotide sequence ID" value="NZ_CAIGKD010000010.1"/>
</dbReference>
<dbReference type="AlphaFoldDB" id="A0A084ESD5"/>
<evidence type="ECO:0000313" key="5">
    <source>
        <dbReference type="EMBL" id="ATI81300.1"/>
    </source>
</evidence>
<dbReference type="eggNOG" id="COG0745">
    <property type="taxonomic scope" value="Bacteria"/>
</dbReference>
<dbReference type="GeneID" id="57778290"/>
<feature type="modified residue" description="4-aspartylphosphate" evidence="2">
    <location>
        <position position="77"/>
    </location>
</feature>
<dbReference type="EMBL" id="CP020925">
    <property type="protein sequence ID" value="ATP21665.1"/>
    <property type="molecule type" value="Genomic_DNA"/>
</dbReference>
<organism evidence="8 11">
    <name type="scientific">Sphingobium yanoikuyae</name>
    <name type="common">Sphingomonas yanoikuyae</name>
    <dbReference type="NCBI Taxonomy" id="13690"/>
    <lineage>
        <taxon>Bacteria</taxon>
        <taxon>Pseudomonadati</taxon>
        <taxon>Pseudomonadota</taxon>
        <taxon>Alphaproteobacteria</taxon>
        <taxon>Sphingomonadales</taxon>
        <taxon>Sphingomonadaceae</taxon>
        <taxon>Sphingobium</taxon>
    </lineage>
</organism>
<dbReference type="EMBL" id="CP060122">
    <property type="protein sequence ID" value="QNG44609.1"/>
    <property type="molecule type" value="Genomic_DNA"/>
</dbReference>
<evidence type="ECO:0000256" key="3">
    <source>
        <dbReference type="SAM" id="Coils"/>
    </source>
</evidence>
<evidence type="ECO:0000313" key="11">
    <source>
        <dbReference type="Proteomes" id="UP000028534"/>
    </source>
</evidence>